<sequence>MINIVDLKHLKKEAIAILDIPFCQGTSFFIQTKNACFEIKIKSNNHFAEIYDTKSNFLFKCYLTQFNKYADEWYFKQQVD</sequence>
<reference evidence="1 2" key="1">
    <citation type="submission" date="2019-07" db="EMBL/GenBank/DDBJ databases">
        <title>Rapid identification of Enteric Bacteria from Whole Genome Sequences (WGS) using Average Nucleotide Identity (ANI).</title>
        <authorList>
            <person name="Lane C."/>
        </authorList>
    </citation>
    <scope>NUCLEOTIDE SEQUENCE [LARGE SCALE GENOMIC DNA]</scope>
    <source>
        <strain evidence="1 2">2016D-0250</strain>
    </source>
</reference>
<evidence type="ECO:0000313" key="1">
    <source>
        <dbReference type="EMBL" id="TXE78353.1"/>
    </source>
</evidence>
<gene>
    <name evidence="1" type="ORF">FPD46_08440</name>
</gene>
<accession>A0A5C7DTC8</accession>
<protein>
    <submittedName>
        <fullName evidence="1">Uncharacterized protein</fullName>
    </submittedName>
</protein>
<dbReference type="EMBL" id="VOWB01000092">
    <property type="protein sequence ID" value="TXE78353.1"/>
    <property type="molecule type" value="Genomic_DNA"/>
</dbReference>
<evidence type="ECO:0000313" key="2">
    <source>
        <dbReference type="Proteomes" id="UP000321310"/>
    </source>
</evidence>
<dbReference type="RefSeq" id="WP_147576128.1">
    <property type="nucleotide sequence ID" value="NZ_VOWB01000092.1"/>
</dbReference>
<proteinExistence type="predicted"/>
<comment type="caution">
    <text evidence="1">The sequence shown here is derived from an EMBL/GenBank/DDBJ whole genome shotgun (WGS) entry which is preliminary data.</text>
</comment>
<dbReference type="Proteomes" id="UP000321310">
    <property type="component" value="Unassembled WGS sequence"/>
</dbReference>
<name>A0A5C7DTC8_9BACT</name>
<dbReference type="AlphaFoldDB" id="A0A5C7DTC8"/>
<organism evidence="1 2">
    <name type="scientific">Campylobacter peloridis</name>
    <dbReference type="NCBI Taxonomy" id="488546"/>
    <lineage>
        <taxon>Bacteria</taxon>
        <taxon>Pseudomonadati</taxon>
        <taxon>Campylobacterota</taxon>
        <taxon>Epsilonproteobacteria</taxon>
        <taxon>Campylobacterales</taxon>
        <taxon>Campylobacteraceae</taxon>
        <taxon>Campylobacter</taxon>
    </lineage>
</organism>